<keyword evidence="2" id="KW-1185">Reference proteome</keyword>
<dbReference type="EMBL" id="JBDFQZ010000012">
    <property type="protein sequence ID" value="KAK9671152.1"/>
    <property type="molecule type" value="Genomic_DNA"/>
</dbReference>
<accession>A0AAW1H1U2</accession>
<sequence length="180" mass="20639">MGNILHELYAKIKEIGQTLYDKIVNAYNKLKAFGDNFKETVKTGIYNAFTKVTESWNSLCNWLYEKTFNSNSADDDTVQNELPNELIISSSSLTDIDQFVGSVRGFMSWDKHVFEQTRGRCHMNVGELLEPLVVVFVELLVEFVVSLLEAIHGNPDVMVRFGQRLVDKLKSKLQTDRRKL</sequence>
<name>A0AAW1H1U2_SAPOF</name>
<gene>
    <name evidence="1" type="ORF">RND81_12G009700</name>
</gene>
<comment type="caution">
    <text evidence="1">The sequence shown here is derived from an EMBL/GenBank/DDBJ whole genome shotgun (WGS) entry which is preliminary data.</text>
</comment>
<dbReference type="Proteomes" id="UP001443914">
    <property type="component" value="Unassembled WGS sequence"/>
</dbReference>
<reference evidence="1" key="1">
    <citation type="submission" date="2024-03" db="EMBL/GenBank/DDBJ databases">
        <title>WGS assembly of Saponaria officinalis var. Norfolk2.</title>
        <authorList>
            <person name="Jenkins J."/>
            <person name="Shu S."/>
            <person name="Grimwood J."/>
            <person name="Barry K."/>
            <person name="Goodstein D."/>
            <person name="Schmutz J."/>
            <person name="Leebens-Mack J."/>
            <person name="Osbourn A."/>
        </authorList>
    </citation>
    <scope>NUCLEOTIDE SEQUENCE [LARGE SCALE GENOMIC DNA]</scope>
    <source>
        <strain evidence="1">JIC</strain>
    </source>
</reference>
<proteinExistence type="predicted"/>
<evidence type="ECO:0000313" key="2">
    <source>
        <dbReference type="Proteomes" id="UP001443914"/>
    </source>
</evidence>
<protein>
    <submittedName>
        <fullName evidence="1">Uncharacterized protein</fullName>
    </submittedName>
</protein>
<evidence type="ECO:0000313" key="1">
    <source>
        <dbReference type="EMBL" id="KAK9671152.1"/>
    </source>
</evidence>
<dbReference type="AlphaFoldDB" id="A0AAW1H1U2"/>
<organism evidence="1 2">
    <name type="scientific">Saponaria officinalis</name>
    <name type="common">Common soapwort</name>
    <name type="synonym">Lychnis saponaria</name>
    <dbReference type="NCBI Taxonomy" id="3572"/>
    <lineage>
        <taxon>Eukaryota</taxon>
        <taxon>Viridiplantae</taxon>
        <taxon>Streptophyta</taxon>
        <taxon>Embryophyta</taxon>
        <taxon>Tracheophyta</taxon>
        <taxon>Spermatophyta</taxon>
        <taxon>Magnoliopsida</taxon>
        <taxon>eudicotyledons</taxon>
        <taxon>Gunneridae</taxon>
        <taxon>Pentapetalae</taxon>
        <taxon>Caryophyllales</taxon>
        <taxon>Caryophyllaceae</taxon>
        <taxon>Caryophylleae</taxon>
        <taxon>Saponaria</taxon>
    </lineage>
</organism>